<dbReference type="AlphaFoldDB" id="A0A6I3S234"/>
<dbReference type="GO" id="GO:0051301">
    <property type="term" value="P:cell division"/>
    <property type="evidence" value="ECO:0007669"/>
    <property type="project" value="UniProtKB-KW"/>
</dbReference>
<gene>
    <name evidence="10" type="primary">ftsL</name>
    <name evidence="10" type="ORF">GMD42_08065</name>
</gene>
<accession>A0A6I3S234</accession>
<comment type="subcellular location">
    <subcellularLocation>
        <location evidence="1">Cell membrane</location>
        <topology evidence="1">Single-pass type II membrane protein</topology>
    </subcellularLocation>
</comment>
<keyword evidence="7" id="KW-0131">Cell cycle</keyword>
<dbReference type="EMBL" id="WNCL01000022">
    <property type="protein sequence ID" value="MTU43579.1"/>
    <property type="molecule type" value="Genomic_DNA"/>
</dbReference>
<dbReference type="RefSeq" id="WP_008812195.1">
    <property type="nucleotide sequence ID" value="NZ_CAJUON010000019.1"/>
</dbReference>
<evidence type="ECO:0000256" key="9">
    <source>
        <dbReference type="SAM" id="Phobius"/>
    </source>
</evidence>
<dbReference type="NCBIfam" id="TIGR02209">
    <property type="entry name" value="ftsL_broad"/>
    <property type="match status" value="1"/>
</dbReference>
<keyword evidence="4 9" id="KW-0812">Transmembrane</keyword>
<keyword evidence="2" id="KW-1003">Cell membrane</keyword>
<name>A0A6I3S234_9BURK</name>
<evidence type="ECO:0000256" key="1">
    <source>
        <dbReference type="ARBA" id="ARBA00004401"/>
    </source>
</evidence>
<dbReference type="InterPro" id="IPR011922">
    <property type="entry name" value="Cell_div_FtsL"/>
</dbReference>
<dbReference type="Proteomes" id="UP000462362">
    <property type="component" value="Unassembled WGS sequence"/>
</dbReference>
<dbReference type="GeneID" id="43349663"/>
<evidence type="ECO:0000256" key="6">
    <source>
        <dbReference type="ARBA" id="ARBA00023136"/>
    </source>
</evidence>
<evidence type="ECO:0000313" key="11">
    <source>
        <dbReference type="Proteomes" id="UP000462362"/>
    </source>
</evidence>
<sequence length="100" mass="11372">MNEFRFLVGMIVILELVLFACGLKVVENRHNARKLFIELEHEQQIHHSLMDERARLKLEISNLEQIRQVEARAKEGGLAPAENGRVIILDKNAVSSGAQK</sequence>
<keyword evidence="5 9" id="KW-1133">Transmembrane helix</keyword>
<keyword evidence="3 10" id="KW-0132">Cell division</keyword>
<feature type="transmembrane region" description="Helical" evidence="9">
    <location>
        <begin position="6"/>
        <end position="26"/>
    </location>
</feature>
<dbReference type="Pfam" id="PF04999">
    <property type="entry name" value="FtsL"/>
    <property type="match status" value="1"/>
</dbReference>
<keyword evidence="6 9" id="KW-0472">Membrane</keyword>
<evidence type="ECO:0000256" key="7">
    <source>
        <dbReference type="ARBA" id="ARBA00023306"/>
    </source>
</evidence>
<evidence type="ECO:0000256" key="2">
    <source>
        <dbReference type="ARBA" id="ARBA00022475"/>
    </source>
</evidence>
<comment type="caution">
    <text evidence="10">The sequence shown here is derived from an EMBL/GenBank/DDBJ whole genome shotgun (WGS) entry which is preliminary data.</text>
</comment>
<evidence type="ECO:0000256" key="3">
    <source>
        <dbReference type="ARBA" id="ARBA00022618"/>
    </source>
</evidence>
<organism evidence="10 11">
    <name type="scientific">Parasutterella excrementihominis</name>
    <dbReference type="NCBI Taxonomy" id="487175"/>
    <lineage>
        <taxon>Bacteria</taxon>
        <taxon>Pseudomonadati</taxon>
        <taxon>Pseudomonadota</taxon>
        <taxon>Betaproteobacteria</taxon>
        <taxon>Burkholderiales</taxon>
        <taxon>Sutterellaceae</taxon>
        <taxon>Parasutterella</taxon>
    </lineage>
</organism>
<dbReference type="GO" id="GO:0005886">
    <property type="term" value="C:plasma membrane"/>
    <property type="evidence" value="ECO:0007669"/>
    <property type="project" value="UniProtKB-SubCell"/>
</dbReference>
<proteinExistence type="predicted"/>
<protein>
    <recommendedName>
        <fullName evidence="8">Cell division protein FtsL</fullName>
    </recommendedName>
</protein>
<reference evidence="10 11" key="1">
    <citation type="journal article" date="2019" name="Nat. Med.">
        <title>A library of human gut bacterial isolates paired with longitudinal multiomics data enables mechanistic microbiome research.</title>
        <authorList>
            <person name="Poyet M."/>
            <person name="Groussin M."/>
            <person name="Gibbons S.M."/>
            <person name="Avila-Pacheco J."/>
            <person name="Jiang X."/>
            <person name="Kearney S.M."/>
            <person name="Perrotta A.R."/>
            <person name="Berdy B."/>
            <person name="Zhao S."/>
            <person name="Lieberman T.D."/>
            <person name="Swanson P.K."/>
            <person name="Smith M."/>
            <person name="Roesemann S."/>
            <person name="Alexander J.E."/>
            <person name="Rich S.A."/>
            <person name="Livny J."/>
            <person name="Vlamakis H."/>
            <person name="Clish C."/>
            <person name="Bullock K."/>
            <person name="Deik A."/>
            <person name="Scott J."/>
            <person name="Pierce K.A."/>
            <person name="Xavier R.J."/>
            <person name="Alm E.J."/>
        </authorList>
    </citation>
    <scope>NUCLEOTIDE SEQUENCE [LARGE SCALE GENOMIC DNA]</scope>
    <source>
        <strain evidence="10 11">BIOML-A2</strain>
    </source>
</reference>
<evidence type="ECO:0000256" key="5">
    <source>
        <dbReference type="ARBA" id="ARBA00022989"/>
    </source>
</evidence>
<evidence type="ECO:0000313" key="10">
    <source>
        <dbReference type="EMBL" id="MTU43579.1"/>
    </source>
</evidence>
<evidence type="ECO:0000256" key="8">
    <source>
        <dbReference type="NCBIfam" id="TIGR02209"/>
    </source>
</evidence>
<evidence type="ECO:0000256" key="4">
    <source>
        <dbReference type="ARBA" id="ARBA00022692"/>
    </source>
</evidence>